<accession>A0A7K1Y5Z9</accession>
<organism evidence="1 2">
    <name type="scientific">Hufsiella arboris</name>
    <dbReference type="NCBI Taxonomy" id="2695275"/>
    <lineage>
        <taxon>Bacteria</taxon>
        <taxon>Pseudomonadati</taxon>
        <taxon>Bacteroidota</taxon>
        <taxon>Sphingobacteriia</taxon>
        <taxon>Sphingobacteriales</taxon>
        <taxon>Sphingobacteriaceae</taxon>
        <taxon>Hufsiella</taxon>
    </lineage>
</organism>
<dbReference type="RefSeq" id="WP_160843164.1">
    <property type="nucleotide sequence ID" value="NZ_WVHT01000001.1"/>
</dbReference>
<proteinExistence type="predicted"/>
<gene>
    <name evidence="1" type="ORF">GS399_03410</name>
</gene>
<evidence type="ECO:0000313" key="2">
    <source>
        <dbReference type="Proteomes" id="UP000466586"/>
    </source>
</evidence>
<name>A0A7K1Y5Z9_9SPHI</name>
<sequence>MYAFPACVQRQAESVNFSLNKDSTQIVLAGLDYDLIQTFKADSNLKQLLEKVFPVYLQSADESLIGFEKLEPGNYQVTNGLVEFIPAKGFVRRNTYRAEFHAPAYYSAMQVFKDPALPGKIKIVSKTFSF</sequence>
<dbReference type="Proteomes" id="UP000466586">
    <property type="component" value="Unassembled WGS sequence"/>
</dbReference>
<evidence type="ECO:0000313" key="1">
    <source>
        <dbReference type="EMBL" id="MXV50006.1"/>
    </source>
</evidence>
<protein>
    <submittedName>
        <fullName evidence="1">Uncharacterized protein</fullName>
    </submittedName>
</protein>
<dbReference type="EMBL" id="WVHT01000001">
    <property type="protein sequence ID" value="MXV50006.1"/>
    <property type="molecule type" value="Genomic_DNA"/>
</dbReference>
<comment type="caution">
    <text evidence="1">The sequence shown here is derived from an EMBL/GenBank/DDBJ whole genome shotgun (WGS) entry which is preliminary data.</text>
</comment>
<keyword evidence="2" id="KW-1185">Reference proteome</keyword>
<dbReference type="AlphaFoldDB" id="A0A7K1Y5Z9"/>
<reference evidence="1 2" key="1">
    <citation type="submission" date="2019-11" db="EMBL/GenBank/DDBJ databases">
        <title>Pedobacter sp. HMF7647 Genome sequencing and assembly.</title>
        <authorList>
            <person name="Kang H."/>
            <person name="Kim H."/>
            <person name="Joh K."/>
        </authorList>
    </citation>
    <scope>NUCLEOTIDE SEQUENCE [LARGE SCALE GENOMIC DNA]</scope>
    <source>
        <strain evidence="1 2">HMF7647</strain>
    </source>
</reference>